<feature type="compositionally biased region" description="Polar residues" evidence="2">
    <location>
        <begin position="13"/>
        <end position="44"/>
    </location>
</feature>
<evidence type="ECO:0000256" key="2">
    <source>
        <dbReference type="SAM" id="MobiDB-lite"/>
    </source>
</evidence>
<evidence type="ECO:0000313" key="4">
    <source>
        <dbReference type="EMBL" id="KZV47020.1"/>
    </source>
</evidence>
<feature type="compositionally biased region" description="Polar residues" evidence="2">
    <location>
        <begin position="135"/>
        <end position="161"/>
    </location>
</feature>
<keyword evidence="1" id="KW-0479">Metal-binding</keyword>
<evidence type="ECO:0000256" key="1">
    <source>
        <dbReference type="PROSITE-ProRule" id="PRU00047"/>
    </source>
</evidence>
<dbReference type="GO" id="GO:0003676">
    <property type="term" value="F:nucleic acid binding"/>
    <property type="evidence" value="ECO:0007669"/>
    <property type="project" value="InterPro"/>
</dbReference>
<name>A0A2Z7CIY9_9LAMI</name>
<proteinExistence type="predicted"/>
<dbReference type="InterPro" id="IPR036875">
    <property type="entry name" value="Znf_CCHC_sf"/>
</dbReference>
<dbReference type="Gene3D" id="4.10.60.10">
    <property type="entry name" value="Zinc finger, CCHC-type"/>
    <property type="match status" value="1"/>
</dbReference>
<feature type="compositionally biased region" description="Basic residues" evidence="2">
    <location>
        <begin position="45"/>
        <end position="55"/>
    </location>
</feature>
<dbReference type="OrthoDB" id="786614at2759"/>
<dbReference type="Pfam" id="PF00098">
    <property type="entry name" value="zf-CCHC"/>
    <property type="match status" value="1"/>
</dbReference>
<organism evidence="4 5">
    <name type="scientific">Dorcoceras hygrometricum</name>
    <dbReference type="NCBI Taxonomy" id="472368"/>
    <lineage>
        <taxon>Eukaryota</taxon>
        <taxon>Viridiplantae</taxon>
        <taxon>Streptophyta</taxon>
        <taxon>Embryophyta</taxon>
        <taxon>Tracheophyta</taxon>
        <taxon>Spermatophyta</taxon>
        <taxon>Magnoliopsida</taxon>
        <taxon>eudicotyledons</taxon>
        <taxon>Gunneridae</taxon>
        <taxon>Pentapetalae</taxon>
        <taxon>asterids</taxon>
        <taxon>lamiids</taxon>
        <taxon>Lamiales</taxon>
        <taxon>Gesneriaceae</taxon>
        <taxon>Didymocarpoideae</taxon>
        <taxon>Trichosporeae</taxon>
        <taxon>Loxocarpinae</taxon>
        <taxon>Dorcoceras</taxon>
    </lineage>
</organism>
<feature type="region of interest" description="Disordered" evidence="2">
    <location>
        <begin position="116"/>
        <end position="170"/>
    </location>
</feature>
<protein>
    <recommendedName>
        <fullName evidence="3">CCHC-type domain-containing protein</fullName>
    </recommendedName>
</protein>
<dbReference type="EMBL" id="KQ995330">
    <property type="protein sequence ID" value="KZV47020.1"/>
    <property type="molecule type" value="Genomic_DNA"/>
</dbReference>
<dbReference type="Proteomes" id="UP000250235">
    <property type="component" value="Unassembled WGS sequence"/>
</dbReference>
<keyword evidence="1" id="KW-0863">Zinc-finger</keyword>
<dbReference type="GO" id="GO:0008270">
    <property type="term" value="F:zinc ion binding"/>
    <property type="evidence" value="ECO:0007669"/>
    <property type="project" value="UniProtKB-KW"/>
</dbReference>
<reference evidence="4 5" key="1">
    <citation type="journal article" date="2015" name="Proc. Natl. Acad. Sci. U.S.A.">
        <title>The resurrection genome of Boea hygrometrica: A blueprint for survival of dehydration.</title>
        <authorList>
            <person name="Xiao L."/>
            <person name="Yang G."/>
            <person name="Zhang L."/>
            <person name="Yang X."/>
            <person name="Zhao S."/>
            <person name="Ji Z."/>
            <person name="Zhou Q."/>
            <person name="Hu M."/>
            <person name="Wang Y."/>
            <person name="Chen M."/>
            <person name="Xu Y."/>
            <person name="Jin H."/>
            <person name="Xiao X."/>
            <person name="Hu G."/>
            <person name="Bao F."/>
            <person name="Hu Y."/>
            <person name="Wan P."/>
            <person name="Li L."/>
            <person name="Deng X."/>
            <person name="Kuang T."/>
            <person name="Xiang C."/>
            <person name="Zhu J.K."/>
            <person name="Oliver M.J."/>
            <person name="He Y."/>
        </authorList>
    </citation>
    <scope>NUCLEOTIDE SEQUENCE [LARGE SCALE GENOMIC DNA]</scope>
    <source>
        <strain evidence="5">cv. XS01</strain>
    </source>
</reference>
<evidence type="ECO:0000259" key="3">
    <source>
        <dbReference type="PROSITE" id="PS50158"/>
    </source>
</evidence>
<dbReference type="SMART" id="SM00343">
    <property type="entry name" value="ZnF_C2HC"/>
    <property type="match status" value="1"/>
</dbReference>
<dbReference type="PROSITE" id="PS50158">
    <property type="entry name" value="ZF_CCHC"/>
    <property type="match status" value="1"/>
</dbReference>
<evidence type="ECO:0000313" key="5">
    <source>
        <dbReference type="Proteomes" id="UP000250235"/>
    </source>
</evidence>
<accession>A0A2Z7CIY9</accession>
<sequence length="259" mass="28206">MVDFMESLVVGQTRVQRSTGQSVDPMPSGTSSSQPFVAPQSLSRQRFRPRGRQFKRSSLSSLSSGGSSGVRPTAAYYGQCGDKHRPSQCVGVRGTCNNCGQVGHFARVCPTLGQQDLTRSSSRRPYRPLSSQRSGSQPLETSSVRELSLSEHSGLQPTQEDMTTEERDDVMTGGGCTAHYGLCAKAYARKPTGGCCGDPVAGLPSFLVSVMASKYSKLLFRSLKSPWMFLGLEGLRVYRFSLIRCTIRETILKIGKVFV</sequence>
<gene>
    <name evidence="4" type="ORF">F511_16407</name>
</gene>
<keyword evidence="5" id="KW-1185">Reference proteome</keyword>
<feature type="domain" description="CCHC-type" evidence="3">
    <location>
        <begin position="96"/>
        <end position="110"/>
    </location>
</feature>
<dbReference type="SUPFAM" id="SSF57756">
    <property type="entry name" value="Retrovirus zinc finger-like domains"/>
    <property type="match status" value="1"/>
</dbReference>
<dbReference type="InterPro" id="IPR001878">
    <property type="entry name" value="Znf_CCHC"/>
</dbReference>
<keyword evidence="1" id="KW-0862">Zinc</keyword>
<feature type="region of interest" description="Disordered" evidence="2">
    <location>
        <begin position="13"/>
        <end position="72"/>
    </location>
</feature>
<dbReference type="AlphaFoldDB" id="A0A2Z7CIY9"/>